<gene>
    <name evidence="5" type="ORF">SAMN02745126_00209</name>
</gene>
<evidence type="ECO:0000256" key="3">
    <source>
        <dbReference type="ARBA" id="ARBA00022857"/>
    </source>
</evidence>
<dbReference type="GO" id="GO:0050660">
    <property type="term" value="F:flavin adenine dinucleotide binding"/>
    <property type="evidence" value="ECO:0007669"/>
    <property type="project" value="InterPro"/>
</dbReference>
<evidence type="ECO:0000256" key="2">
    <source>
        <dbReference type="ARBA" id="ARBA00022827"/>
    </source>
</evidence>
<accession>A0A1T4JNB4</accession>
<evidence type="ECO:0000256" key="4">
    <source>
        <dbReference type="ARBA" id="ARBA00023002"/>
    </source>
</evidence>
<dbReference type="Gene3D" id="3.50.50.60">
    <property type="entry name" value="FAD/NAD(P)-binding domain"/>
    <property type="match status" value="2"/>
</dbReference>
<dbReference type="Proteomes" id="UP000190092">
    <property type="component" value="Unassembled WGS sequence"/>
</dbReference>
<dbReference type="Pfam" id="PF00743">
    <property type="entry name" value="FMO-like"/>
    <property type="match status" value="1"/>
</dbReference>
<dbReference type="InterPro" id="IPR020946">
    <property type="entry name" value="Flavin_mOase-like"/>
</dbReference>
<dbReference type="STRING" id="225324.SAMN02745126_00209"/>
<dbReference type="PANTHER" id="PTHR43098:SF5">
    <property type="entry name" value="DUAL-FUNCTIONAL MONOOXYGENASE_METHYLTRANSFERASE PSOF"/>
    <property type="match status" value="1"/>
</dbReference>
<dbReference type="OrthoDB" id="312624at2"/>
<evidence type="ECO:0000313" key="5">
    <source>
        <dbReference type="EMBL" id="SJZ31525.1"/>
    </source>
</evidence>
<dbReference type="PRINTS" id="PR00411">
    <property type="entry name" value="PNDRDTASEI"/>
</dbReference>
<name>A0A1T4JNB4_9HYPH</name>
<keyword evidence="1" id="KW-0285">Flavoprotein</keyword>
<dbReference type="GO" id="GO:0050661">
    <property type="term" value="F:NADP binding"/>
    <property type="evidence" value="ECO:0007669"/>
    <property type="project" value="InterPro"/>
</dbReference>
<keyword evidence="6" id="KW-1185">Reference proteome</keyword>
<reference evidence="6" key="1">
    <citation type="submission" date="2017-02" db="EMBL/GenBank/DDBJ databases">
        <authorList>
            <person name="Varghese N."/>
            <person name="Submissions S."/>
        </authorList>
    </citation>
    <scope>NUCLEOTIDE SEQUENCE [LARGE SCALE GENOMIC DNA]</scope>
    <source>
        <strain evidence="6">ATCC 27094</strain>
    </source>
</reference>
<proteinExistence type="predicted"/>
<dbReference type="PANTHER" id="PTHR43098">
    <property type="entry name" value="L-ORNITHINE N(5)-MONOOXYGENASE-RELATED"/>
    <property type="match status" value="1"/>
</dbReference>
<dbReference type="AlphaFoldDB" id="A0A1T4JNB4"/>
<dbReference type="InterPro" id="IPR050775">
    <property type="entry name" value="FAD-binding_Monooxygenases"/>
</dbReference>
<keyword evidence="2" id="KW-0274">FAD</keyword>
<dbReference type="EMBL" id="FUWJ01000001">
    <property type="protein sequence ID" value="SJZ31525.1"/>
    <property type="molecule type" value="Genomic_DNA"/>
</dbReference>
<dbReference type="GO" id="GO:0004499">
    <property type="term" value="F:N,N-dimethylaniline monooxygenase activity"/>
    <property type="evidence" value="ECO:0007669"/>
    <property type="project" value="InterPro"/>
</dbReference>
<protein>
    <submittedName>
        <fullName evidence="5">Predicted flavoprotein CzcO associated with the cation diffusion facilitator CzcD</fullName>
    </submittedName>
</protein>
<dbReference type="SUPFAM" id="SSF51905">
    <property type="entry name" value="FAD/NAD(P)-binding domain"/>
    <property type="match status" value="2"/>
</dbReference>
<keyword evidence="3" id="KW-0521">NADP</keyword>
<sequence length="559" mass="63746">MRDRNEPDYEAIVIGAGVAGIYQIKRLADLGVRATVLEAAPDLGGTWYWNRYPGARFDSESYTYGYSFSKELLNEWHWKERFSGQPENLRYLNYVAEKFDLRKYMQFDAKVEAAHYDEAHNLWRLKIADGREVTCRFVIMALGLLSIPTLPRFEGMDSFKGRSFHTLYWPREPVELASKKVAVIGTGATGIQVIGEIADKVGELTVFQRRPNWSAPLNNRPISQAEMADIRARYEEIFATCARTPGGFEHEPDRRGFYEVSREERLKLWDQLYDQPGFAIWLRNFREIFTNEDANAEFSEYIADRIRRRVKDPVVAEKLIPRDHGFGVQRVPMETHYFEAYNRPNVHLVDISETPIVRVTETGLRTTERDYGFDIIVYATGFDAITGAFDHIDIRGVDGETLHDKWKDGPSTFLGMLIHGFPNLLMPAGPQSGSASTNYPRGIETGVNWCTDLLEHMWGHGYMRAEATREAEESWTAHVTQMYATMLMRKAKSWFTGYNSNVPGHEYGRIRYFVYNGGAPKYVARIIEVEQKGYEGIVLTSAAPSLSGALLGRGGRAVS</sequence>
<dbReference type="InterPro" id="IPR036188">
    <property type="entry name" value="FAD/NAD-bd_sf"/>
</dbReference>
<organism evidence="5 6">
    <name type="scientific">Enhydrobacter aerosaccus</name>
    <dbReference type="NCBI Taxonomy" id="225324"/>
    <lineage>
        <taxon>Bacteria</taxon>
        <taxon>Pseudomonadati</taxon>
        <taxon>Pseudomonadota</taxon>
        <taxon>Alphaproteobacteria</taxon>
        <taxon>Hyphomicrobiales</taxon>
        <taxon>Enhydrobacter</taxon>
    </lineage>
</organism>
<evidence type="ECO:0000313" key="6">
    <source>
        <dbReference type="Proteomes" id="UP000190092"/>
    </source>
</evidence>
<keyword evidence="4" id="KW-0560">Oxidoreductase</keyword>
<dbReference type="RefSeq" id="WP_085931981.1">
    <property type="nucleotide sequence ID" value="NZ_FUWJ01000001.1"/>
</dbReference>
<evidence type="ECO:0000256" key="1">
    <source>
        <dbReference type="ARBA" id="ARBA00022630"/>
    </source>
</evidence>